<accession>A0A7X2PC45</accession>
<dbReference type="RefSeq" id="WP_154425124.1">
    <property type="nucleotide sequence ID" value="NZ_VUNN01000007.1"/>
</dbReference>
<gene>
    <name evidence="2" type="ORF">FYJ80_05080</name>
</gene>
<evidence type="ECO:0000259" key="1">
    <source>
        <dbReference type="Pfam" id="PF01156"/>
    </source>
</evidence>
<dbReference type="InterPro" id="IPR036452">
    <property type="entry name" value="Ribo_hydro-like"/>
</dbReference>
<protein>
    <submittedName>
        <fullName evidence="2">Nucleoside hydrolase</fullName>
    </submittedName>
</protein>
<dbReference type="EMBL" id="VUNN01000007">
    <property type="protein sequence ID" value="MSU06149.1"/>
    <property type="molecule type" value="Genomic_DNA"/>
</dbReference>
<dbReference type="InterPro" id="IPR001910">
    <property type="entry name" value="Inosine/uridine_hydrolase_dom"/>
</dbReference>
<name>A0A7X2PC45_9SPIO</name>
<feature type="domain" description="Inosine/uridine-preferring nucleoside hydrolase" evidence="1">
    <location>
        <begin position="60"/>
        <end position="239"/>
    </location>
</feature>
<dbReference type="Pfam" id="PF01156">
    <property type="entry name" value="IU_nuc_hydro"/>
    <property type="match status" value="1"/>
</dbReference>
<dbReference type="AlphaFoldDB" id="A0A7X2PC45"/>
<dbReference type="Proteomes" id="UP000460549">
    <property type="component" value="Unassembled WGS sequence"/>
</dbReference>
<dbReference type="SUPFAM" id="SSF53590">
    <property type="entry name" value="Nucleoside hydrolase"/>
    <property type="match status" value="1"/>
</dbReference>
<keyword evidence="3" id="KW-1185">Reference proteome</keyword>
<sequence length="295" mass="33223">MKAQLPYPVPREKEVRIIILSDLANEADDHAAVIQMLLTPIFDVRGIVAVHFGEKDSMKKSLLEGERILSSLKVPKDILIPGAEDKDSKASPGAKLIVEEALKEDDRKLYVLALGALTDVRIALELESSIWDKFTLIWIGGEGYPNGGWEYNLSRDILSANIVFNSLKDIWQIPRPVYSSMGLTLSELFLRLRGRGKLEDLILNRIIAWNMLPAGAYRSGDAWTLGDSPAAGVLIYPHQYCYEIKSRVTINDNCSYSPLAGDLKTRVYNKIYQRMIFEDLFSKLELFSRGLITFV</sequence>
<organism evidence="2 3">
    <name type="scientific">Bullifex porci</name>
    <dbReference type="NCBI Taxonomy" id="2606638"/>
    <lineage>
        <taxon>Bacteria</taxon>
        <taxon>Pseudomonadati</taxon>
        <taxon>Spirochaetota</taxon>
        <taxon>Spirochaetia</taxon>
        <taxon>Spirochaetales</taxon>
        <taxon>Spirochaetaceae</taxon>
        <taxon>Bullifex</taxon>
    </lineage>
</organism>
<evidence type="ECO:0000313" key="2">
    <source>
        <dbReference type="EMBL" id="MSU06149.1"/>
    </source>
</evidence>
<comment type="caution">
    <text evidence="2">The sequence shown here is derived from an EMBL/GenBank/DDBJ whole genome shotgun (WGS) entry which is preliminary data.</text>
</comment>
<dbReference type="Gene3D" id="3.90.245.10">
    <property type="entry name" value="Ribonucleoside hydrolase-like"/>
    <property type="match status" value="1"/>
</dbReference>
<keyword evidence="2" id="KW-0378">Hydrolase</keyword>
<dbReference type="GO" id="GO:0016799">
    <property type="term" value="F:hydrolase activity, hydrolyzing N-glycosyl compounds"/>
    <property type="evidence" value="ECO:0007669"/>
    <property type="project" value="InterPro"/>
</dbReference>
<reference evidence="2 3" key="1">
    <citation type="submission" date="2019-08" db="EMBL/GenBank/DDBJ databases">
        <title>In-depth cultivation of the pig gut microbiome towards novel bacterial diversity and tailored functional studies.</title>
        <authorList>
            <person name="Wylensek D."/>
            <person name="Hitch T.C.A."/>
            <person name="Clavel T."/>
        </authorList>
    </citation>
    <scope>NUCLEOTIDE SEQUENCE [LARGE SCALE GENOMIC DNA]</scope>
    <source>
        <strain evidence="2 3">NM-380-WT-3C1</strain>
    </source>
</reference>
<evidence type="ECO:0000313" key="3">
    <source>
        <dbReference type="Proteomes" id="UP000460549"/>
    </source>
</evidence>
<proteinExistence type="predicted"/>